<gene>
    <name evidence="3" type="ORF">Sipo8835_01110</name>
</gene>
<dbReference type="NCBIfam" id="NF041116">
    <property type="entry name" value="CBASS_cyclase_a"/>
    <property type="match status" value="1"/>
</dbReference>
<dbReference type="InterPro" id="IPR006116">
    <property type="entry name" value="NT_2-5OAS_ClassI-CCAase"/>
</dbReference>
<dbReference type="RefSeq" id="WP_141580403.1">
    <property type="nucleotide sequence ID" value="NZ_SPAZ01000013.1"/>
</dbReference>
<protein>
    <submittedName>
        <fullName evidence="3">Nucleotidyltransferase</fullName>
    </submittedName>
</protein>
<dbReference type="InterPro" id="IPR043519">
    <property type="entry name" value="NT_sf"/>
</dbReference>
<evidence type="ECO:0000313" key="3">
    <source>
        <dbReference type="EMBL" id="TQE39945.1"/>
    </source>
</evidence>
<dbReference type="Gene3D" id="1.10.1410.20">
    <property type="entry name" value="2'-5'-oligoadenylate synthetase 1, domain 2"/>
    <property type="match status" value="1"/>
</dbReference>
<dbReference type="Pfam" id="PF18144">
    <property type="entry name" value="SMODS"/>
    <property type="match status" value="1"/>
</dbReference>
<evidence type="ECO:0000259" key="2">
    <source>
        <dbReference type="Pfam" id="PF10421"/>
    </source>
</evidence>
<dbReference type="SUPFAM" id="SSF81301">
    <property type="entry name" value="Nucleotidyltransferase"/>
    <property type="match status" value="1"/>
</dbReference>
<dbReference type="CDD" id="cd05400">
    <property type="entry name" value="NT_2-5OAS_ClassI-CCAase"/>
    <property type="match status" value="1"/>
</dbReference>
<name>A0AAE9B323_9ACTN</name>
<dbReference type="EMBL" id="SPAZ01000013">
    <property type="protein sequence ID" value="TQE39945.1"/>
    <property type="molecule type" value="Genomic_DNA"/>
</dbReference>
<organism evidence="3 4">
    <name type="scientific">Streptomyces ipomoeae</name>
    <dbReference type="NCBI Taxonomy" id="103232"/>
    <lineage>
        <taxon>Bacteria</taxon>
        <taxon>Bacillati</taxon>
        <taxon>Actinomycetota</taxon>
        <taxon>Actinomycetes</taxon>
        <taxon>Kitasatosporales</taxon>
        <taxon>Streptomycetaceae</taxon>
        <taxon>Streptomyces</taxon>
    </lineage>
</organism>
<evidence type="ECO:0000313" key="4">
    <source>
        <dbReference type="Proteomes" id="UP000318720"/>
    </source>
</evidence>
<dbReference type="GO" id="GO:0016779">
    <property type="term" value="F:nucleotidyltransferase activity"/>
    <property type="evidence" value="ECO:0007669"/>
    <property type="project" value="InterPro"/>
</dbReference>
<accession>A0AAE9B323</accession>
<comment type="caution">
    <text evidence="3">The sequence shown here is derived from an EMBL/GenBank/DDBJ whole genome shotgun (WGS) entry which is preliminary data.</text>
</comment>
<keyword evidence="1" id="KW-0051">Antiviral defense</keyword>
<dbReference type="InterPro" id="IPR053445">
    <property type="entry name" value="CBASS_cN_synthase"/>
</dbReference>
<evidence type="ECO:0000256" key="1">
    <source>
        <dbReference type="ARBA" id="ARBA00023118"/>
    </source>
</evidence>
<feature type="domain" description="2'-5'-oligoadenylate synthetase 1" evidence="2">
    <location>
        <begin position="165"/>
        <end position="308"/>
    </location>
</feature>
<dbReference type="SUPFAM" id="SSF81631">
    <property type="entry name" value="PAP/OAS1 substrate-binding domain"/>
    <property type="match status" value="1"/>
</dbReference>
<dbReference type="Proteomes" id="UP000318720">
    <property type="component" value="Unassembled WGS sequence"/>
</dbReference>
<dbReference type="Pfam" id="PF10421">
    <property type="entry name" value="OAS1_C"/>
    <property type="match status" value="1"/>
</dbReference>
<proteinExistence type="predicted"/>
<dbReference type="InterPro" id="IPR018952">
    <property type="entry name" value="2-5-oligoAdlate_synth_1_dom2/C"/>
</dbReference>
<reference evidence="3 4" key="1">
    <citation type="submission" date="2019-03" db="EMBL/GenBank/DDBJ databases">
        <title>Comparative genomic analyses of the sweetpotato soil rot pathogen, Streptomyces ipomoeae.</title>
        <authorList>
            <person name="Ruschel Soares N."/>
            <person name="Badger J.H."/>
            <person name="Huguet-Tapia J.C."/>
            <person name="Clark C.A."/>
            <person name="Pettis G.S."/>
        </authorList>
    </citation>
    <scope>NUCLEOTIDE SEQUENCE [LARGE SCALE GENOMIC DNA]</scope>
    <source>
        <strain evidence="3 4">88-35</strain>
    </source>
</reference>
<dbReference type="AlphaFoldDB" id="A0AAE9B323"/>
<sequence>MAGESYVDHEVLKAFAKSKVNVPKEEAKERRRQVNYLRERLEDYIAAHPDFDLVKLRASGSTAKHTAIRRRRGTGSDADVAAYLRVGDPDIDVSTVLAWLEERCREVYGKTKVAEDFKPSDHAVGITMRDSGLKIDVVPVLYTGEPDDRGYLVTSGGIKVLTSVTLHLRFIEKRKGKAGDGYRELIRLLKAWIRESKEGDPQLRCKSFLIELLVAHLWDVGWNGKPLQVDDYPQAIEQVLSYIVRTGLKTPIVFTDYYTADEVSPTTDPIQVWDPVNPENNVARGYTEFDRHWLVNHAKTTLDTLTTAAYAATKSEALDLWRELFGPTFPGE</sequence>
<dbReference type="GO" id="GO:0051607">
    <property type="term" value="P:defense response to virus"/>
    <property type="evidence" value="ECO:0007669"/>
    <property type="project" value="UniProtKB-KW"/>
</dbReference>